<dbReference type="AlphaFoldDB" id="A0ABD5ZH28"/>
<dbReference type="RefSeq" id="WP_390224326.1">
    <property type="nucleotide sequence ID" value="NZ_JBHTAA010000005.1"/>
</dbReference>
<organism evidence="3 4">
    <name type="scientific">Haloferax namakaokahaiae</name>
    <dbReference type="NCBI Taxonomy" id="1748331"/>
    <lineage>
        <taxon>Archaea</taxon>
        <taxon>Methanobacteriati</taxon>
        <taxon>Methanobacteriota</taxon>
        <taxon>Stenosarchaea group</taxon>
        <taxon>Halobacteria</taxon>
        <taxon>Halobacteriales</taxon>
        <taxon>Haloferacaceae</taxon>
        <taxon>Haloferax</taxon>
    </lineage>
</organism>
<dbReference type="Proteomes" id="UP001596481">
    <property type="component" value="Unassembled WGS sequence"/>
</dbReference>
<dbReference type="Pfam" id="PF26467">
    <property type="entry name" value="DUF8143"/>
    <property type="match status" value="1"/>
</dbReference>
<protein>
    <submittedName>
        <fullName evidence="3">Uncharacterized protein</fullName>
    </submittedName>
</protein>
<dbReference type="InterPro" id="IPR058456">
    <property type="entry name" value="DUF8143"/>
</dbReference>
<reference evidence="3 4" key="1">
    <citation type="journal article" date="2019" name="Int. J. Syst. Evol. Microbiol.">
        <title>The Global Catalogue of Microorganisms (GCM) 10K type strain sequencing project: providing services to taxonomists for standard genome sequencing and annotation.</title>
        <authorList>
            <consortium name="The Broad Institute Genomics Platform"/>
            <consortium name="The Broad Institute Genome Sequencing Center for Infectious Disease"/>
            <person name="Wu L."/>
            <person name="Ma J."/>
        </authorList>
    </citation>
    <scope>NUCLEOTIDE SEQUENCE [LARGE SCALE GENOMIC DNA]</scope>
    <source>
        <strain evidence="3 4">DSM 29988</strain>
    </source>
</reference>
<keyword evidence="2" id="KW-0472">Membrane</keyword>
<proteinExistence type="predicted"/>
<keyword evidence="2" id="KW-1133">Transmembrane helix</keyword>
<feature type="transmembrane region" description="Helical" evidence="2">
    <location>
        <begin position="6"/>
        <end position="26"/>
    </location>
</feature>
<evidence type="ECO:0000256" key="2">
    <source>
        <dbReference type="SAM" id="Phobius"/>
    </source>
</evidence>
<dbReference type="EMBL" id="JBHTAA010000005">
    <property type="protein sequence ID" value="MFC7204541.1"/>
    <property type="molecule type" value="Genomic_DNA"/>
</dbReference>
<name>A0ABD5ZH28_9EURY</name>
<gene>
    <name evidence="3" type="ORF">ACFQJC_13525</name>
</gene>
<comment type="caution">
    <text evidence="3">The sequence shown here is derived from an EMBL/GenBank/DDBJ whole genome shotgun (WGS) entry which is preliminary data.</text>
</comment>
<evidence type="ECO:0000256" key="1">
    <source>
        <dbReference type="SAM" id="MobiDB-lite"/>
    </source>
</evidence>
<accession>A0ABD5ZH28</accession>
<evidence type="ECO:0000313" key="3">
    <source>
        <dbReference type="EMBL" id="MFC7204541.1"/>
    </source>
</evidence>
<sequence>MAVEGLVFVLFLGLALVFPLVLYWAMESETKDLPRMDREEAERRAREEGERYNRQSNGQHRD</sequence>
<keyword evidence="2" id="KW-0812">Transmembrane</keyword>
<evidence type="ECO:0000313" key="4">
    <source>
        <dbReference type="Proteomes" id="UP001596481"/>
    </source>
</evidence>
<feature type="region of interest" description="Disordered" evidence="1">
    <location>
        <begin position="34"/>
        <end position="62"/>
    </location>
</feature>
<keyword evidence="4" id="KW-1185">Reference proteome</keyword>